<dbReference type="AlphaFoldDB" id="A0A7M7NVE2"/>
<dbReference type="RefSeq" id="XP_030841115.1">
    <property type="nucleotide sequence ID" value="XM_030985255.1"/>
</dbReference>
<dbReference type="OrthoDB" id="6155962at2759"/>
<keyword evidence="3" id="KW-1185">Reference proteome</keyword>
<evidence type="ECO:0000313" key="3">
    <source>
        <dbReference type="Proteomes" id="UP000007110"/>
    </source>
</evidence>
<feature type="region of interest" description="Disordered" evidence="1">
    <location>
        <begin position="1"/>
        <end position="33"/>
    </location>
</feature>
<dbReference type="PANTHER" id="PTHR33395:SF22">
    <property type="entry name" value="REVERSE TRANSCRIPTASE DOMAIN-CONTAINING PROTEIN"/>
    <property type="match status" value="1"/>
</dbReference>
<reference evidence="3" key="1">
    <citation type="submission" date="2015-02" db="EMBL/GenBank/DDBJ databases">
        <title>Genome sequencing for Strongylocentrotus purpuratus.</title>
        <authorList>
            <person name="Murali S."/>
            <person name="Liu Y."/>
            <person name="Vee V."/>
            <person name="English A."/>
            <person name="Wang M."/>
            <person name="Skinner E."/>
            <person name="Han Y."/>
            <person name="Muzny D.M."/>
            <person name="Worley K.C."/>
            <person name="Gibbs R.A."/>
        </authorList>
    </citation>
    <scope>NUCLEOTIDE SEQUENCE</scope>
</reference>
<dbReference type="InParanoid" id="A0A7M7NVE2"/>
<name>A0A7M7NVE2_STRPU</name>
<feature type="compositionally biased region" description="Polar residues" evidence="1">
    <location>
        <begin position="8"/>
        <end position="21"/>
    </location>
</feature>
<dbReference type="Proteomes" id="UP000007110">
    <property type="component" value="Unassembled WGS sequence"/>
</dbReference>
<dbReference type="OMA" id="NIRGSAC"/>
<organism evidence="2 3">
    <name type="scientific">Strongylocentrotus purpuratus</name>
    <name type="common">Purple sea urchin</name>
    <dbReference type="NCBI Taxonomy" id="7668"/>
    <lineage>
        <taxon>Eukaryota</taxon>
        <taxon>Metazoa</taxon>
        <taxon>Echinodermata</taxon>
        <taxon>Eleutherozoa</taxon>
        <taxon>Echinozoa</taxon>
        <taxon>Echinoidea</taxon>
        <taxon>Euechinoidea</taxon>
        <taxon>Echinacea</taxon>
        <taxon>Camarodonta</taxon>
        <taxon>Echinidea</taxon>
        <taxon>Strongylocentrotidae</taxon>
        <taxon>Strongylocentrotus</taxon>
    </lineage>
</organism>
<dbReference type="PANTHER" id="PTHR33395">
    <property type="entry name" value="TRANSCRIPTASE, PUTATIVE-RELATED-RELATED"/>
    <property type="match status" value="1"/>
</dbReference>
<accession>A0A7M7NVE2</accession>
<reference evidence="2" key="2">
    <citation type="submission" date="2021-01" db="UniProtKB">
        <authorList>
            <consortium name="EnsemblMetazoa"/>
        </authorList>
    </citation>
    <scope>IDENTIFICATION</scope>
</reference>
<dbReference type="GeneID" id="115923866"/>
<dbReference type="EnsemblMetazoa" id="XM_030985255">
    <property type="protein sequence ID" value="XP_030841115"/>
    <property type="gene ID" value="LOC115923866"/>
</dbReference>
<evidence type="ECO:0000256" key="1">
    <source>
        <dbReference type="SAM" id="MobiDB-lite"/>
    </source>
</evidence>
<protein>
    <submittedName>
        <fullName evidence="2">Uncharacterized protein</fullName>
    </submittedName>
</protein>
<sequence length="206" mass="22893">MIPIHHVNNPSQSRQKYTSQRVKSRRTDNTGVQPLKANNKLFTNDKDKAEALASQFQGVFTREDVSPSSFPDLPPSTFPDMPPITVDVEGVNKLLLNINTAKAIGPDQIQNQALKIAAEEIAPILQFIFQQSLDTGDLPLDWRKANITPLFKKGATTDPANYRPISLTCTCCKLLEHIIDSNLMRHLAKHNILAGNQHPSGISYNK</sequence>
<proteinExistence type="predicted"/>
<evidence type="ECO:0000313" key="2">
    <source>
        <dbReference type="EnsemblMetazoa" id="XP_030841115"/>
    </source>
</evidence>
<dbReference type="KEGG" id="spu:115923866"/>